<dbReference type="EMBL" id="FMXO01000017">
    <property type="protein sequence ID" value="SDB55622.1"/>
    <property type="molecule type" value="Genomic_DNA"/>
</dbReference>
<dbReference type="GO" id="GO:0009306">
    <property type="term" value="P:protein secretion"/>
    <property type="evidence" value="ECO:0007669"/>
    <property type="project" value="InterPro"/>
</dbReference>
<dbReference type="Proteomes" id="UP000198771">
    <property type="component" value="Unassembled WGS sequence"/>
</dbReference>
<dbReference type="PANTHER" id="PTHR38831">
    <property type="entry name" value="TYPE II SECRETION SYSTEM PROTEIN K"/>
    <property type="match status" value="1"/>
</dbReference>
<dbReference type="RefSeq" id="WP_161946346.1">
    <property type="nucleotide sequence ID" value="NZ_FMXO01000017.1"/>
</dbReference>
<dbReference type="Gene3D" id="1.10.40.60">
    <property type="entry name" value="EpsJ-like"/>
    <property type="match status" value="2"/>
</dbReference>
<proteinExistence type="predicted"/>
<name>A0A1G6EE12_9BACT</name>
<gene>
    <name evidence="1" type="ORF">SAMN05660653_02789</name>
</gene>
<protein>
    <submittedName>
        <fullName evidence="1">Type II secretory pathway, component PulK</fullName>
    </submittedName>
</protein>
<sequence length="335" mass="37783">MTPRSKNDDPRAMQPRGAILVLVLVTLILFSTLVLQVSQRAVHVVEDHTFLVQALQAELQAEAALAKALEMLGQSNAASSSDGGRPESWTWQEDGIRIIVMPANAKLNLNALHPPSLPPQGMQRLHAALPRILQDEALEAEVQDILLWLGLGYDPNKPGSERRADRPYAEVQPNYRPRKGAMQRPEELLLVRGFAGLDPDWVRERFTVWGRDGRVNLNFAASDVLLALAPELEAYWPAIDRYRTEQGFRSTDELMMQIRLPMDLYQRVLPHIALESDIFEISVEVRLPAWYEMHRVIVEHSAILAETPPRILAKDILESRPLDIIPRRGVQTGAM</sequence>
<evidence type="ECO:0000313" key="1">
    <source>
        <dbReference type="EMBL" id="SDB55622.1"/>
    </source>
</evidence>
<dbReference type="InterPro" id="IPR005628">
    <property type="entry name" value="GspK"/>
</dbReference>
<dbReference type="Gene3D" id="3.30.1300.30">
    <property type="entry name" value="GSPII I/J protein-like"/>
    <property type="match status" value="1"/>
</dbReference>
<accession>A0A1G6EE12</accession>
<dbReference type="STRING" id="617002.SAMN05660653_02789"/>
<organism evidence="1 2">
    <name type="scientific">Desulfonatronum thiosulfatophilum</name>
    <dbReference type="NCBI Taxonomy" id="617002"/>
    <lineage>
        <taxon>Bacteria</taxon>
        <taxon>Pseudomonadati</taxon>
        <taxon>Thermodesulfobacteriota</taxon>
        <taxon>Desulfovibrionia</taxon>
        <taxon>Desulfovibrionales</taxon>
        <taxon>Desulfonatronaceae</taxon>
        <taxon>Desulfonatronum</taxon>
    </lineage>
</organism>
<dbReference type="OrthoDB" id="5448986at2"/>
<dbReference type="PANTHER" id="PTHR38831:SF2">
    <property type="entry name" value="TYPE II SECRETION SYSTEM PROTEIN K"/>
    <property type="match status" value="1"/>
</dbReference>
<dbReference type="InterPro" id="IPR038072">
    <property type="entry name" value="GspK_central_sf"/>
</dbReference>
<keyword evidence="2" id="KW-1185">Reference proteome</keyword>
<dbReference type="AlphaFoldDB" id="A0A1G6EE12"/>
<evidence type="ECO:0000313" key="2">
    <source>
        <dbReference type="Proteomes" id="UP000198771"/>
    </source>
</evidence>
<reference evidence="1 2" key="1">
    <citation type="submission" date="2016-10" db="EMBL/GenBank/DDBJ databases">
        <authorList>
            <person name="de Groot N.N."/>
        </authorList>
    </citation>
    <scope>NUCLEOTIDE SEQUENCE [LARGE SCALE GENOMIC DNA]</scope>
    <source>
        <strain evidence="1 2">ASO4-2</strain>
    </source>
</reference>
<dbReference type="GO" id="GO:0016020">
    <property type="term" value="C:membrane"/>
    <property type="evidence" value="ECO:0007669"/>
    <property type="project" value="InterPro"/>
</dbReference>
<dbReference type="SUPFAM" id="SSF158544">
    <property type="entry name" value="GspK insert domain-like"/>
    <property type="match status" value="1"/>
</dbReference>